<dbReference type="SUPFAM" id="SSF46785">
    <property type="entry name" value="Winged helix' DNA-binding domain"/>
    <property type="match status" value="1"/>
</dbReference>
<dbReference type="PROSITE" id="PS50949">
    <property type="entry name" value="HTH_GNTR"/>
    <property type="match status" value="1"/>
</dbReference>
<evidence type="ECO:0000259" key="5">
    <source>
        <dbReference type="PROSITE" id="PS50949"/>
    </source>
</evidence>
<gene>
    <name evidence="6" type="ORF">EYS42_04965</name>
</gene>
<keyword evidence="1" id="KW-0805">Transcription regulation</keyword>
<evidence type="ECO:0000313" key="7">
    <source>
        <dbReference type="Proteomes" id="UP000292120"/>
    </source>
</evidence>
<sequence>MTASRKKTSPPSVAESANDPAAAQAVGNTTEHIVVAVTRAIVEHRLLPGAKLVEQKLADRFGVSRTIVRQALFRLSQLKLVRLEQARGAFVAEPSIEEAREVFAVRRMVEGQMVRQLIAQIKPADLKLLKAHLKAERDAVARIDVATRTKLLFDFHVCMAQALGNQVLVDLIQELVSRCSLITLMYQSADDAEASNAEHVDILKAIEARDADLAADLIDRHLLTVERQLTERRRVPTLRIEDALLD</sequence>
<dbReference type="PANTHER" id="PTHR43537">
    <property type="entry name" value="TRANSCRIPTIONAL REGULATOR, GNTR FAMILY"/>
    <property type="match status" value="1"/>
</dbReference>
<dbReference type="RefSeq" id="WP_130966754.1">
    <property type="nucleotide sequence ID" value="NZ_SIXI01000002.1"/>
</dbReference>
<dbReference type="InterPro" id="IPR036388">
    <property type="entry name" value="WH-like_DNA-bd_sf"/>
</dbReference>
<keyword evidence="7" id="KW-1185">Reference proteome</keyword>
<dbReference type="PANTHER" id="PTHR43537:SF53">
    <property type="entry name" value="HTH-TYPE TRANSCRIPTIONAL REPRESSOR NANR"/>
    <property type="match status" value="1"/>
</dbReference>
<dbReference type="OrthoDB" id="5243844at2"/>
<proteinExistence type="predicted"/>
<dbReference type="Gene3D" id="1.10.10.10">
    <property type="entry name" value="Winged helix-like DNA-binding domain superfamily/Winged helix DNA-binding domain"/>
    <property type="match status" value="1"/>
</dbReference>
<comment type="caution">
    <text evidence="6">The sequence shown here is derived from an EMBL/GenBank/DDBJ whole genome shotgun (WGS) entry which is preliminary data.</text>
</comment>
<keyword evidence="3" id="KW-0804">Transcription</keyword>
<dbReference type="InterPro" id="IPR036390">
    <property type="entry name" value="WH_DNA-bd_sf"/>
</dbReference>
<name>A0A4Q9H079_9BURK</name>
<keyword evidence="2" id="KW-0238">DNA-binding</keyword>
<dbReference type="EMBL" id="SIXI01000002">
    <property type="protein sequence ID" value="TBO32542.1"/>
    <property type="molecule type" value="Genomic_DNA"/>
</dbReference>
<dbReference type="GO" id="GO:0003700">
    <property type="term" value="F:DNA-binding transcription factor activity"/>
    <property type="evidence" value="ECO:0007669"/>
    <property type="project" value="InterPro"/>
</dbReference>
<dbReference type="SUPFAM" id="SSF48008">
    <property type="entry name" value="GntR ligand-binding domain-like"/>
    <property type="match status" value="1"/>
</dbReference>
<evidence type="ECO:0000256" key="3">
    <source>
        <dbReference type="ARBA" id="ARBA00023163"/>
    </source>
</evidence>
<reference evidence="6 7" key="1">
    <citation type="submission" date="2019-02" db="EMBL/GenBank/DDBJ databases">
        <title>Aquabacterium sp. strain KMB7.</title>
        <authorList>
            <person name="Chen W.-M."/>
        </authorList>
    </citation>
    <scope>NUCLEOTIDE SEQUENCE [LARGE SCALE GENOMIC DNA]</scope>
    <source>
        <strain evidence="6 7">KMB7</strain>
    </source>
</reference>
<dbReference type="Pfam" id="PF07729">
    <property type="entry name" value="FCD"/>
    <property type="match status" value="1"/>
</dbReference>
<dbReference type="Pfam" id="PF00392">
    <property type="entry name" value="GntR"/>
    <property type="match status" value="1"/>
</dbReference>
<dbReference type="AlphaFoldDB" id="A0A4Q9H079"/>
<organism evidence="6 7">
    <name type="scientific">Aquabacterium lacunae</name>
    <dbReference type="NCBI Taxonomy" id="2528630"/>
    <lineage>
        <taxon>Bacteria</taxon>
        <taxon>Pseudomonadati</taxon>
        <taxon>Pseudomonadota</taxon>
        <taxon>Betaproteobacteria</taxon>
        <taxon>Burkholderiales</taxon>
        <taxon>Aquabacterium</taxon>
    </lineage>
</organism>
<dbReference type="Proteomes" id="UP000292120">
    <property type="component" value="Unassembled WGS sequence"/>
</dbReference>
<feature type="domain" description="HTH gntR-type" evidence="5">
    <location>
        <begin position="27"/>
        <end position="94"/>
    </location>
</feature>
<dbReference type="SMART" id="SM00895">
    <property type="entry name" value="FCD"/>
    <property type="match status" value="1"/>
</dbReference>
<feature type="region of interest" description="Disordered" evidence="4">
    <location>
        <begin position="1"/>
        <end position="20"/>
    </location>
</feature>
<dbReference type="Gene3D" id="1.20.120.530">
    <property type="entry name" value="GntR ligand-binding domain-like"/>
    <property type="match status" value="1"/>
</dbReference>
<protein>
    <submittedName>
        <fullName evidence="6">GntR family transcriptional regulator</fullName>
    </submittedName>
</protein>
<dbReference type="GO" id="GO:0003677">
    <property type="term" value="F:DNA binding"/>
    <property type="evidence" value="ECO:0007669"/>
    <property type="project" value="UniProtKB-KW"/>
</dbReference>
<evidence type="ECO:0000256" key="1">
    <source>
        <dbReference type="ARBA" id="ARBA00023015"/>
    </source>
</evidence>
<accession>A0A4Q9H079</accession>
<dbReference type="InterPro" id="IPR000524">
    <property type="entry name" value="Tscrpt_reg_HTH_GntR"/>
</dbReference>
<dbReference type="InterPro" id="IPR011711">
    <property type="entry name" value="GntR_C"/>
</dbReference>
<dbReference type="InterPro" id="IPR008920">
    <property type="entry name" value="TF_FadR/GntR_C"/>
</dbReference>
<evidence type="ECO:0000256" key="2">
    <source>
        <dbReference type="ARBA" id="ARBA00023125"/>
    </source>
</evidence>
<dbReference type="SMART" id="SM00345">
    <property type="entry name" value="HTH_GNTR"/>
    <property type="match status" value="1"/>
</dbReference>
<evidence type="ECO:0000313" key="6">
    <source>
        <dbReference type="EMBL" id="TBO32542.1"/>
    </source>
</evidence>
<evidence type="ECO:0000256" key="4">
    <source>
        <dbReference type="SAM" id="MobiDB-lite"/>
    </source>
</evidence>